<dbReference type="PANTHER" id="PTHR23413:SF1">
    <property type="entry name" value="RIBOSOMAL PROTEIN L32"/>
    <property type="match status" value="1"/>
</dbReference>
<keyword evidence="3" id="KW-0687">Ribonucleoprotein</keyword>
<organism evidence="5 6">
    <name type="scientific">Monodon monoceros</name>
    <name type="common">Narwhal</name>
    <name type="synonym">Ceratodon monodon</name>
    <dbReference type="NCBI Taxonomy" id="40151"/>
    <lineage>
        <taxon>Eukaryota</taxon>
        <taxon>Metazoa</taxon>
        <taxon>Chordata</taxon>
        <taxon>Craniata</taxon>
        <taxon>Vertebrata</taxon>
        <taxon>Euteleostomi</taxon>
        <taxon>Mammalia</taxon>
        <taxon>Eutheria</taxon>
        <taxon>Laurasiatheria</taxon>
        <taxon>Artiodactyla</taxon>
        <taxon>Whippomorpha</taxon>
        <taxon>Cetacea</taxon>
        <taxon>Odontoceti</taxon>
        <taxon>Monodontidae</taxon>
        <taxon>Monodon</taxon>
    </lineage>
</organism>
<dbReference type="GO" id="GO:0006412">
    <property type="term" value="P:translation"/>
    <property type="evidence" value="ECO:0007669"/>
    <property type="project" value="InterPro"/>
</dbReference>
<dbReference type="EMBL" id="RWIC01000062">
    <property type="protein sequence ID" value="TKC50991.1"/>
    <property type="molecule type" value="Genomic_DNA"/>
</dbReference>
<dbReference type="AlphaFoldDB" id="A0A4U1FLL0"/>
<evidence type="ECO:0000313" key="6">
    <source>
        <dbReference type="Proteomes" id="UP000308365"/>
    </source>
</evidence>
<accession>A0A4U1FLL0</accession>
<gene>
    <name evidence="5" type="ORF">EI555_003135</name>
</gene>
<dbReference type="GO" id="GO:0003735">
    <property type="term" value="F:structural constituent of ribosome"/>
    <property type="evidence" value="ECO:0007669"/>
    <property type="project" value="InterPro"/>
</dbReference>
<protein>
    <recommendedName>
        <fullName evidence="4">60S ribosomal protein L32</fullName>
    </recommendedName>
</protein>
<dbReference type="GO" id="GO:0022625">
    <property type="term" value="C:cytosolic large ribosomal subunit"/>
    <property type="evidence" value="ECO:0007669"/>
    <property type="project" value="TreeGrafter"/>
</dbReference>
<sequence length="98" mass="11115">MAALKPLVKLKIVKKTKKFNPHQKFKGQILMPNIGYGSNRKTKLMLPSGFRKFLVHNFKELEGLLILLQELKATAERAAPLAIRVANPNARLHSKENE</sequence>
<reference evidence="5" key="1">
    <citation type="journal article" date="2019" name="IScience">
        <title>Narwhal Genome Reveals Long-Term Low Genetic Diversity despite Current Large Abundance Size.</title>
        <authorList>
            <person name="Westbury M.V."/>
            <person name="Petersen B."/>
            <person name="Garde E."/>
            <person name="Heide-Jorgensen M.P."/>
            <person name="Lorenzen E.D."/>
        </authorList>
    </citation>
    <scope>NUCLEOTIDE SEQUENCE</scope>
    <source>
        <strain evidence="5">MVW</strain>
        <tissue evidence="5">Liver</tissue>
    </source>
</reference>
<dbReference type="Proteomes" id="UP000308365">
    <property type="component" value="Unassembled WGS sequence"/>
</dbReference>
<dbReference type="Pfam" id="PF01655">
    <property type="entry name" value="Ribosomal_L32e"/>
    <property type="match status" value="1"/>
</dbReference>
<evidence type="ECO:0000256" key="2">
    <source>
        <dbReference type="ARBA" id="ARBA00022980"/>
    </source>
</evidence>
<evidence type="ECO:0000256" key="1">
    <source>
        <dbReference type="ARBA" id="ARBA00008431"/>
    </source>
</evidence>
<proteinExistence type="inferred from homology"/>
<comment type="similarity">
    <text evidence="1">Belongs to the eukaryotic ribosomal protein eL32 family.</text>
</comment>
<keyword evidence="2" id="KW-0689">Ribosomal protein</keyword>
<comment type="caution">
    <text evidence="5">The sequence shown here is derived from an EMBL/GenBank/DDBJ whole genome shotgun (WGS) entry which is preliminary data.</text>
</comment>
<dbReference type="PANTHER" id="PTHR23413">
    <property type="entry name" value="60S RIBOSOMAL PROTEIN L32 AND DNA-DIRECTED RNA POLYMERASE II, SUBUNIT N"/>
    <property type="match status" value="1"/>
</dbReference>
<evidence type="ECO:0000256" key="4">
    <source>
        <dbReference type="ARBA" id="ARBA00035335"/>
    </source>
</evidence>
<name>A0A4U1FLL0_MONMO</name>
<dbReference type="SMART" id="SM01393">
    <property type="entry name" value="Ribosomal_L32e"/>
    <property type="match status" value="1"/>
</dbReference>
<dbReference type="SUPFAM" id="SSF52042">
    <property type="entry name" value="Ribosomal protein L32e"/>
    <property type="match status" value="1"/>
</dbReference>
<dbReference type="InterPro" id="IPR001515">
    <property type="entry name" value="Ribosomal_eL32"/>
</dbReference>
<evidence type="ECO:0000313" key="5">
    <source>
        <dbReference type="EMBL" id="TKC50991.1"/>
    </source>
</evidence>
<evidence type="ECO:0000256" key="3">
    <source>
        <dbReference type="ARBA" id="ARBA00023274"/>
    </source>
</evidence>
<dbReference type="InterPro" id="IPR036351">
    <property type="entry name" value="Ribosomal_eL32_sf"/>
</dbReference>